<name>A0A8X6IW07_NEPPI</name>
<evidence type="ECO:0000256" key="1">
    <source>
        <dbReference type="SAM" id="Phobius"/>
    </source>
</evidence>
<reference evidence="2" key="1">
    <citation type="submission" date="2020-08" db="EMBL/GenBank/DDBJ databases">
        <title>Multicomponent nature underlies the extraordinary mechanical properties of spider dragline silk.</title>
        <authorList>
            <person name="Kono N."/>
            <person name="Nakamura H."/>
            <person name="Mori M."/>
            <person name="Yoshida Y."/>
            <person name="Ohtoshi R."/>
            <person name="Malay A.D."/>
            <person name="Moran D.A.P."/>
            <person name="Tomita M."/>
            <person name="Numata K."/>
            <person name="Arakawa K."/>
        </authorList>
    </citation>
    <scope>NUCLEOTIDE SEQUENCE</scope>
</reference>
<keyword evidence="1" id="KW-1133">Transmembrane helix</keyword>
<evidence type="ECO:0000313" key="2">
    <source>
        <dbReference type="EMBL" id="GFS60583.1"/>
    </source>
</evidence>
<accession>A0A8X6IW07</accession>
<dbReference type="Proteomes" id="UP000887013">
    <property type="component" value="Unassembled WGS sequence"/>
</dbReference>
<keyword evidence="1" id="KW-0812">Transmembrane</keyword>
<feature type="transmembrane region" description="Helical" evidence="1">
    <location>
        <begin position="25"/>
        <end position="44"/>
    </location>
</feature>
<gene>
    <name evidence="2" type="ORF">NPIL_696331</name>
</gene>
<dbReference type="EMBL" id="BMAW01093477">
    <property type="protein sequence ID" value="GFS60583.1"/>
    <property type="molecule type" value="Genomic_DNA"/>
</dbReference>
<dbReference type="AlphaFoldDB" id="A0A8X6IW07"/>
<keyword evidence="1" id="KW-0472">Membrane</keyword>
<proteinExistence type="predicted"/>
<organism evidence="2 3">
    <name type="scientific">Nephila pilipes</name>
    <name type="common">Giant wood spider</name>
    <name type="synonym">Nephila maculata</name>
    <dbReference type="NCBI Taxonomy" id="299642"/>
    <lineage>
        <taxon>Eukaryota</taxon>
        <taxon>Metazoa</taxon>
        <taxon>Ecdysozoa</taxon>
        <taxon>Arthropoda</taxon>
        <taxon>Chelicerata</taxon>
        <taxon>Arachnida</taxon>
        <taxon>Araneae</taxon>
        <taxon>Araneomorphae</taxon>
        <taxon>Entelegynae</taxon>
        <taxon>Araneoidea</taxon>
        <taxon>Nephilidae</taxon>
        <taxon>Nephila</taxon>
    </lineage>
</organism>
<comment type="caution">
    <text evidence="2">The sequence shown here is derived from an EMBL/GenBank/DDBJ whole genome shotgun (WGS) entry which is preliminary data.</text>
</comment>
<protein>
    <submittedName>
        <fullName evidence="2">Uncharacterized protein</fullName>
    </submittedName>
</protein>
<sequence>MKTCCTSHLQACNQCVRFQIQDELALLQALLCIVTYIWGLLYSAPTERLQTWFHPKITEMPQWLKSCFIMSVHIKHIQNEVHTI</sequence>
<keyword evidence="3" id="KW-1185">Reference proteome</keyword>
<evidence type="ECO:0000313" key="3">
    <source>
        <dbReference type="Proteomes" id="UP000887013"/>
    </source>
</evidence>